<gene>
    <name evidence="14" type="ORF">FOKN1_0842</name>
</gene>
<keyword evidence="9 10" id="KW-0998">Cell outer membrane</keyword>
<keyword evidence="8 10" id="KW-0472">Membrane</keyword>
<evidence type="ECO:0000256" key="11">
    <source>
        <dbReference type="RuleBase" id="RU003357"/>
    </source>
</evidence>
<evidence type="ECO:0000256" key="7">
    <source>
        <dbReference type="ARBA" id="ARBA00023077"/>
    </source>
</evidence>
<keyword evidence="6" id="KW-0406">Ion transport</keyword>
<dbReference type="InterPro" id="IPR039426">
    <property type="entry name" value="TonB-dep_rcpt-like"/>
</dbReference>
<keyword evidence="2 10" id="KW-0813">Transport</keyword>
<dbReference type="Proteomes" id="UP000218765">
    <property type="component" value="Chromosome"/>
</dbReference>
<evidence type="ECO:0000256" key="10">
    <source>
        <dbReference type="PROSITE-ProRule" id="PRU01360"/>
    </source>
</evidence>
<dbReference type="GO" id="GO:0015344">
    <property type="term" value="F:siderophore uptake transmembrane transporter activity"/>
    <property type="evidence" value="ECO:0007669"/>
    <property type="project" value="TreeGrafter"/>
</dbReference>
<dbReference type="PANTHER" id="PTHR30069">
    <property type="entry name" value="TONB-DEPENDENT OUTER MEMBRANE RECEPTOR"/>
    <property type="match status" value="1"/>
</dbReference>
<dbReference type="InterPro" id="IPR037066">
    <property type="entry name" value="Plug_dom_sf"/>
</dbReference>
<dbReference type="PANTHER" id="PTHR30069:SF53">
    <property type="entry name" value="COLICIN I RECEPTOR-RELATED"/>
    <property type="match status" value="1"/>
</dbReference>
<dbReference type="GO" id="GO:0044718">
    <property type="term" value="P:siderophore transmembrane transport"/>
    <property type="evidence" value="ECO:0007669"/>
    <property type="project" value="TreeGrafter"/>
</dbReference>
<keyword evidence="3 10" id="KW-1134">Transmembrane beta strand</keyword>
<evidence type="ECO:0000256" key="3">
    <source>
        <dbReference type="ARBA" id="ARBA00022452"/>
    </source>
</evidence>
<dbReference type="GO" id="GO:0009279">
    <property type="term" value="C:cell outer membrane"/>
    <property type="evidence" value="ECO:0007669"/>
    <property type="project" value="UniProtKB-SubCell"/>
</dbReference>
<evidence type="ECO:0000256" key="8">
    <source>
        <dbReference type="ARBA" id="ARBA00023136"/>
    </source>
</evidence>
<dbReference type="Pfam" id="PF00593">
    <property type="entry name" value="TonB_dep_Rec_b-barrel"/>
    <property type="match status" value="1"/>
</dbReference>
<evidence type="ECO:0000259" key="12">
    <source>
        <dbReference type="Pfam" id="PF00593"/>
    </source>
</evidence>
<feature type="domain" description="TonB-dependent receptor-like beta-barrel" evidence="12">
    <location>
        <begin position="252"/>
        <end position="687"/>
    </location>
</feature>
<evidence type="ECO:0000256" key="1">
    <source>
        <dbReference type="ARBA" id="ARBA00004571"/>
    </source>
</evidence>
<comment type="similarity">
    <text evidence="10 11">Belongs to the TonB-dependent receptor family.</text>
</comment>
<comment type="subcellular location">
    <subcellularLocation>
        <location evidence="1 10">Cell outer membrane</location>
        <topology evidence="1 10">Multi-pass membrane protein</topology>
    </subcellularLocation>
</comment>
<dbReference type="CDD" id="cd01347">
    <property type="entry name" value="ligand_gated_channel"/>
    <property type="match status" value="1"/>
</dbReference>
<evidence type="ECO:0000259" key="13">
    <source>
        <dbReference type="Pfam" id="PF07715"/>
    </source>
</evidence>
<name>A0A1Z4VPS9_9GAMM</name>
<evidence type="ECO:0000256" key="6">
    <source>
        <dbReference type="ARBA" id="ARBA00023065"/>
    </source>
</evidence>
<keyword evidence="4 10" id="KW-0812">Transmembrane</keyword>
<protein>
    <submittedName>
        <fullName evidence="14">Outer membrane receptor</fullName>
    </submittedName>
</protein>
<dbReference type="InterPro" id="IPR012910">
    <property type="entry name" value="Plug_dom"/>
</dbReference>
<evidence type="ECO:0000256" key="4">
    <source>
        <dbReference type="ARBA" id="ARBA00022692"/>
    </source>
</evidence>
<keyword evidence="14" id="KW-0675">Receptor</keyword>
<dbReference type="Gene3D" id="2.170.130.10">
    <property type="entry name" value="TonB-dependent receptor, plug domain"/>
    <property type="match status" value="1"/>
</dbReference>
<keyword evidence="15" id="KW-1185">Reference proteome</keyword>
<sequence>MPANMPSPTIGVTAREMEEFNVVDTEDALKYAPNMVVRKRYIGDRNSIISVRGTNTRQSARSLVMADGLLLSNFLGSDFGFPPRWSMVNPQEIERVDVIYGPYSALYSGNSLGSTVLITTRMPTSFTADARFQAFRQEFDLYSTDASYGGHRFNGLVGDRAGRFSYLFTLDRLDNESHPMSFASLYPSTTPATGSETVVTGAVPDRDQRNADRLIIGYNSEGVDHTVQDQLKAKFAYDFTSSLQGMLTIGYWQQDRDSSTATYLRDAGGNPVFSGPISISGLRYDVPAGTFAPSNGEDARWLYGASLKTRNVEGWNFEATASLYEVTEDITRRSSSAGAGAGTVEYGDDTGWRTLDLRTDYRPAELVGGHWVSFGYHYDRYALENVVYDAVDWRAESLAGINSRFAGRTETQAVYAQDAWQMNDYWKLVLGARYERWQAFDGRRGTTNANISYPEREQSEWSPKASVEYAPDSPWLVRLSLARAYRFPTVSELFQGRVVGTTLVNNDPDLKPEEAFSKDLTFERFFTTGVLRLSLYEEDVRDVIMSQTNTTVFPNVTNIQNIDRVRTRGIELAWQGENTFIHGLDLNASVAYNHSETLENDNNPDTEGKNFYRIPRVRADLLATYHQTPKLSYTAAVRHSGRQYNTLDNSDTNTSTFGATSNFTVFDAKLRYAVNRQLQLGIGIENLTDERYFVYHPYPGRTLFAELKLSLN</sequence>
<dbReference type="AlphaFoldDB" id="A0A1Z4VPS9"/>
<organism evidence="14 15">
    <name type="scientific">Thiohalobacter thiocyanaticus</name>
    <dbReference type="NCBI Taxonomy" id="585455"/>
    <lineage>
        <taxon>Bacteria</taxon>
        <taxon>Pseudomonadati</taxon>
        <taxon>Pseudomonadota</taxon>
        <taxon>Gammaproteobacteria</taxon>
        <taxon>Thiohalobacterales</taxon>
        <taxon>Thiohalobacteraceae</taxon>
        <taxon>Thiohalobacter</taxon>
    </lineage>
</organism>
<dbReference type="SUPFAM" id="SSF56935">
    <property type="entry name" value="Porins"/>
    <property type="match status" value="1"/>
</dbReference>
<accession>A0A1Z4VPS9</accession>
<dbReference type="Gene3D" id="2.40.170.20">
    <property type="entry name" value="TonB-dependent receptor, beta-barrel domain"/>
    <property type="match status" value="1"/>
</dbReference>
<dbReference type="InterPro" id="IPR036942">
    <property type="entry name" value="Beta-barrel_TonB_sf"/>
</dbReference>
<evidence type="ECO:0000313" key="15">
    <source>
        <dbReference type="Proteomes" id="UP000218765"/>
    </source>
</evidence>
<proteinExistence type="inferred from homology"/>
<keyword evidence="5" id="KW-0732">Signal</keyword>
<dbReference type="InterPro" id="IPR000531">
    <property type="entry name" value="Beta-barrel_TonB"/>
</dbReference>
<dbReference type="EMBL" id="AP018052">
    <property type="protein sequence ID" value="BAZ93244.1"/>
    <property type="molecule type" value="Genomic_DNA"/>
</dbReference>
<dbReference type="KEGG" id="ttc:FOKN1_0842"/>
<feature type="domain" description="TonB-dependent receptor plug" evidence="13">
    <location>
        <begin position="4"/>
        <end position="113"/>
    </location>
</feature>
<evidence type="ECO:0000313" key="14">
    <source>
        <dbReference type="EMBL" id="BAZ93244.1"/>
    </source>
</evidence>
<keyword evidence="7 11" id="KW-0798">TonB box</keyword>
<dbReference type="Pfam" id="PF07715">
    <property type="entry name" value="Plug"/>
    <property type="match status" value="1"/>
</dbReference>
<evidence type="ECO:0000256" key="9">
    <source>
        <dbReference type="ARBA" id="ARBA00023237"/>
    </source>
</evidence>
<evidence type="ECO:0000256" key="2">
    <source>
        <dbReference type="ARBA" id="ARBA00022448"/>
    </source>
</evidence>
<reference evidence="14 15" key="1">
    <citation type="submission" date="2017-05" db="EMBL/GenBank/DDBJ databases">
        <title>Thiocyanate degradation by Thiohalobacter thiocyanaticus FOKN1.</title>
        <authorList>
            <person name="Oshiki M."/>
            <person name="Fukushima T."/>
            <person name="Kawano S."/>
            <person name="Nakagawa J."/>
        </authorList>
    </citation>
    <scope>NUCLEOTIDE SEQUENCE [LARGE SCALE GENOMIC DNA]</scope>
    <source>
        <strain evidence="14 15">FOKN1</strain>
    </source>
</reference>
<dbReference type="PROSITE" id="PS52016">
    <property type="entry name" value="TONB_DEPENDENT_REC_3"/>
    <property type="match status" value="1"/>
</dbReference>
<evidence type="ECO:0000256" key="5">
    <source>
        <dbReference type="ARBA" id="ARBA00022729"/>
    </source>
</evidence>